<accession>A0ABN1XTS6</accession>
<keyword evidence="5" id="KW-1185">Reference proteome</keyword>
<evidence type="ECO:0000313" key="5">
    <source>
        <dbReference type="Proteomes" id="UP001499863"/>
    </source>
</evidence>
<protein>
    <submittedName>
        <fullName evidence="4">ABC transporter substrate-binding protein</fullName>
    </submittedName>
</protein>
<dbReference type="PANTHER" id="PTHR30290">
    <property type="entry name" value="PERIPLASMIC BINDING COMPONENT OF ABC TRANSPORTER"/>
    <property type="match status" value="1"/>
</dbReference>
<evidence type="ECO:0000256" key="1">
    <source>
        <dbReference type="ARBA" id="ARBA00022729"/>
    </source>
</evidence>
<dbReference type="Pfam" id="PF00496">
    <property type="entry name" value="SBP_bac_5"/>
    <property type="match status" value="1"/>
</dbReference>
<dbReference type="InterPro" id="IPR030678">
    <property type="entry name" value="Peptide/Ni-bd"/>
</dbReference>
<dbReference type="PANTHER" id="PTHR30290:SF38">
    <property type="entry name" value="D,D-DIPEPTIDE-BINDING PERIPLASMIC PROTEIN DDPA-RELATED"/>
    <property type="match status" value="1"/>
</dbReference>
<dbReference type="Gene3D" id="3.90.76.10">
    <property type="entry name" value="Dipeptide-binding Protein, Domain 1"/>
    <property type="match status" value="1"/>
</dbReference>
<dbReference type="Gene3D" id="3.10.105.10">
    <property type="entry name" value="Dipeptide-binding Protein, Domain 3"/>
    <property type="match status" value="1"/>
</dbReference>
<evidence type="ECO:0000259" key="3">
    <source>
        <dbReference type="Pfam" id="PF00496"/>
    </source>
</evidence>
<name>A0ABN1XTS6_9ACTN</name>
<proteinExistence type="predicted"/>
<feature type="chain" id="PRO_5046608537" evidence="2">
    <location>
        <begin position="27"/>
        <end position="511"/>
    </location>
</feature>
<gene>
    <name evidence="4" type="ORF">GCM10009639_17420</name>
</gene>
<dbReference type="Proteomes" id="UP001499863">
    <property type="component" value="Unassembled WGS sequence"/>
</dbReference>
<dbReference type="Gene3D" id="3.40.190.10">
    <property type="entry name" value="Periplasmic binding protein-like II"/>
    <property type="match status" value="1"/>
</dbReference>
<feature type="domain" description="Solute-binding protein family 5" evidence="3">
    <location>
        <begin position="76"/>
        <end position="427"/>
    </location>
</feature>
<comment type="caution">
    <text evidence="4">The sequence shown here is derived from an EMBL/GenBank/DDBJ whole genome shotgun (WGS) entry which is preliminary data.</text>
</comment>
<sequence>MKKRLTAAMAVAALPLAGCMPVSSGAAEGGGQKDTLVFAQNVDPRNLDPQNAVQTSADRVNRNIYDRLFTRDRSMKIVPQLVTDYKQVDDETWTFQLRKDVTFQDGSPLTAKDVVFTIHRLKDPALLEARWYEQIADATAVGDHEVQIKTKGAMPTLLAVLAKSGADIVPSAFIEKNGIEEFVKAPFGSGPYKFVEWKRDDRVTLERNDAYWGGTPKWKRVEVRTIPENSTRVSELLTGGVDVATEIPVIDWKRVDAGKTAMELGETTRVMLLVLRLDDQYATKDPRVREAIDLAIDKKAIVDTLFGGKATPVRTRAPKTVFGGDPSLYNTSAYDPERAKELVKQAVADGRGVKLHYSASRGTYPMDAELAEMVTAMLKKAGFTVDLEILEGGAFGDIYSKYTNKDVYQVAFADGLMDSSYALQGFSTVLGKPRMGYSNPKVDQLLAQANRTMDTEERKKAYSEVQRIIADTDRPMVSLYTQPAAFGVSKDVAFTPRADDGFVFDDVTLAK</sequence>
<dbReference type="InterPro" id="IPR000914">
    <property type="entry name" value="SBP_5_dom"/>
</dbReference>
<dbReference type="EMBL" id="BAAAKJ010000086">
    <property type="protein sequence ID" value="GAA1389603.1"/>
    <property type="molecule type" value="Genomic_DNA"/>
</dbReference>
<dbReference type="PIRSF" id="PIRSF002741">
    <property type="entry name" value="MppA"/>
    <property type="match status" value="1"/>
</dbReference>
<feature type="signal peptide" evidence="2">
    <location>
        <begin position="1"/>
        <end position="26"/>
    </location>
</feature>
<organism evidence="4 5">
    <name type="scientific">Kitasatospora putterlickiae</name>
    <dbReference type="NCBI Taxonomy" id="221725"/>
    <lineage>
        <taxon>Bacteria</taxon>
        <taxon>Bacillati</taxon>
        <taxon>Actinomycetota</taxon>
        <taxon>Actinomycetes</taxon>
        <taxon>Kitasatosporales</taxon>
        <taxon>Streptomycetaceae</taxon>
        <taxon>Kitasatospora</taxon>
    </lineage>
</organism>
<dbReference type="RefSeq" id="WP_344330790.1">
    <property type="nucleotide sequence ID" value="NZ_BAAAKJ010000086.1"/>
</dbReference>
<dbReference type="SUPFAM" id="SSF53850">
    <property type="entry name" value="Periplasmic binding protein-like II"/>
    <property type="match status" value="1"/>
</dbReference>
<keyword evidence="1 2" id="KW-0732">Signal</keyword>
<dbReference type="InterPro" id="IPR039424">
    <property type="entry name" value="SBP_5"/>
</dbReference>
<evidence type="ECO:0000313" key="4">
    <source>
        <dbReference type="EMBL" id="GAA1389603.1"/>
    </source>
</evidence>
<evidence type="ECO:0000256" key="2">
    <source>
        <dbReference type="SAM" id="SignalP"/>
    </source>
</evidence>
<reference evidence="4 5" key="1">
    <citation type="journal article" date="2019" name="Int. J. Syst. Evol. Microbiol.">
        <title>The Global Catalogue of Microorganisms (GCM) 10K type strain sequencing project: providing services to taxonomists for standard genome sequencing and annotation.</title>
        <authorList>
            <consortium name="The Broad Institute Genomics Platform"/>
            <consortium name="The Broad Institute Genome Sequencing Center for Infectious Disease"/>
            <person name="Wu L."/>
            <person name="Ma J."/>
        </authorList>
    </citation>
    <scope>NUCLEOTIDE SEQUENCE [LARGE SCALE GENOMIC DNA]</scope>
    <source>
        <strain evidence="4 5">JCM 12393</strain>
    </source>
</reference>